<dbReference type="GO" id="GO:0046872">
    <property type="term" value="F:metal ion binding"/>
    <property type="evidence" value="ECO:0007669"/>
    <property type="project" value="UniProtKB-KW"/>
</dbReference>
<dbReference type="AlphaFoldDB" id="A0A3P3RH23"/>
<protein>
    <submittedName>
        <fullName evidence="6">Deacylase</fullName>
    </submittedName>
</protein>
<dbReference type="Gene3D" id="3.40.630.10">
    <property type="entry name" value="Zn peptidases"/>
    <property type="match status" value="1"/>
</dbReference>
<name>A0A3P3RH23_9EURY</name>
<keyword evidence="3" id="KW-0378">Hydrolase</keyword>
<accession>A0A3P3RH23</accession>
<dbReference type="EMBL" id="RRCH01000011">
    <property type="protein sequence ID" value="RRJ32060.1"/>
    <property type="molecule type" value="Genomic_DNA"/>
</dbReference>
<dbReference type="InterPro" id="IPR053138">
    <property type="entry name" value="N-alpha-Ac-DABA_deacetylase"/>
</dbReference>
<dbReference type="PANTHER" id="PTHR37326:SF1">
    <property type="entry name" value="BLL3975 PROTEIN"/>
    <property type="match status" value="1"/>
</dbReference>
<organism evidence="6 7">
    <name type="scientific">Halocatena pleomorpha</name>
    <dbReference type="NCBI Taxonomy" id="1785090"/>
    <lineage>
        <taxon>Archaea</taxon>
        <taxon>Methanobacteriati</taxon>
        <taxon>Methanobacteriota</taxon>
        <taxon>Stenosarchaea group</taxon>
        <taxon>Halobacteria</taxon>
        <taxon>Halobacteriales</taxon>
        <taxon>Natronomonadaceae</taxon>
        <taxon>Halocatena</taxon>
    </lineage>
</organism>
<sequence length="268" mass="29467">MKRRTYLSGVVAAVGLSAPTVSRSAIGGNDQRQNARGEPETTVLQGTRYETDVYAIEGTNEGPTAVVVGGVHGDETSGYRAAEAVSRWQFDSGRVIVLPRANQPAIERDTRHGVGGDLNRKFPPEETPTTKLARAIWDDVVMQYEPDVLLDLHRSKGIYKFHPDFVGQAIYPTDAGSAPSNAKETIEMLNEKHVPWYMPFHEFKPGNTVYGSRPMLVHKAGNDLNIPAYIVETARFLTDLDTRVEWTTTTAESLLSSHGVERAGEDGQ</sequence>
<keyword evidence="4" id="KW-0862">Zinc</keyword>
<gene>
    <name evidence="6" type="ORF">EIK79_05905</name>
</gene>
<dbReference type="Pfam" id="PF24827">
    <property type="entry name" value="AstE_AspA_cat"/>
    <property type="match status" value="1"/>
</dbReference>
<comment type="cofactor">
    <cofactor evidence="1">
        <name>Zn(2+)</name>
        <dbReference type="ChEBI" id="CHEBI:29105"/>
    </cofactor>
</comment>
<evidence type="ECO:0000259" key="5">
    <source>
        <dbReference type="Pfam" id="PF24827"/>
    </source>
</evidence>
<evidence type="ECO:0000256" key="3">
    <source>
        <dbReference type="ARBA" id="ARBA00022801"/>
    </source>
</evidence>
<dbReference type="Proteomes" id="UP000282322">
    <property type="component" value="Unassembled WGS sequence"/>
</dbReference>
<dbReference type="SUPFAM" id="SSF53187">
    <property type="entry name" value="Zn-dependent exopeptidases"/>
    <property type="match status" value="1"/>
</dbReference>
<proteinExistence type="predicted"/>
<dbReference type="GO" id="GO:0016788">
    <property type="term" value="F:hydrolase activity, acting on ester bonds"/>
    <property type="evidence" value="ECO:0007669"/>
    <property type="project" value="InterPro"/>
</dbReference>
<dbReference type="OrthoDB" id="170089at2157"/>
<evidence type="ECO:0000256" key="2">
    <source>
        <dbReference type="ARBA" id="ARBA00022723"/>
    </source>
</evidence>
<feature type="domain" description="Succinylglutamate desuccinylase/Aspartoacylase catalytic" evidence="5">
    <location>
        <begin position="62"/>
        <end position="155"/>
    </location>
</feature>
<evidence type="ECO:0000256" key="4">
    <source>
        <dbReference type="ARBA" id="ARBA00022833"/>
    </source>
</evidence>
<dbReference type="RefSeq" id="WP_124954200.1">
    <property type="nucleotide sequence ID" value="NZ_RRCH01000011.1"/>
</dbReference>
<evidence type="ECO:0000313" key="7">
    <source>
        <dbReference type="Proteomes" id="UP000282322"/>
    </source>
</evidence>
<keyword evidence="7" id="KW-1185">Reference proteome</keyword>
<evidence type="ECO:0000256" key="1">
    <source>
        <dbReference type="ARBA" id="ARBA00001947"/>
    </source>
</evidence>
<keyword evidence="2" id="KW-0479">Metal-binding</keyword>
<dbReference type="PANTHER" id="PTHR37326">
    <property type="entry name" value="BLL3975 PROTEIN"/>
    <property type="match status" value="1"/>
</dbReference>
<reference evidence="6 7" key="1">
    <citation type="submission" date="2018-11" db="EMBL/GenBank/DDBJ databases">
        <title>Taxonoimc description of Halomarina strain SPP-AMP-1.</title>
        <authorList>
            <person name="Pal Y."/>
            <person name="Srinivasana K."/>
            <person name="Verma A."/>
            <person name="Kumar P."/>
        </authorList>
    </citation>
    <scope>NUCLEOTIDE SEQUENCE [LARGE SCALE GENOMIC DNA]</scope>
    <source>
        <strain evidence="6 7">SPP-AMP-1</strain>
    </source>
</reference>
<comment type="caution">
    <text evidence="6">The sequence shown here is derived from an EMBL/GenBank/DDBJ whole genome shotgun (WGS) entry which is preliminary data.</text>
</comment>
<dbReference type="InterPro" id="IPR055438">
    <property type="entry name" value="AstE_AspA_cat"/>
</dbReference>
<evidence type="ECO:0000313" key="6">
    <source>
        <dbReference type="EMBL" id="RRJ32060.1"/>
    </source>
</evidence>